<organism evidence="1 2">
    <name type="scientific">Modicella reniformis</name>
    <dbReference type="NCBI Taxonomy" id="1440133"/>
    <lineage>
        <taxon>Eukaryota</taxon>
        <taxon>Fungi</taxon>
        <taxon>Fungi incertae sedis</taxon>
        <taxon>Mucoromycota</taxon>
        <taxon>Mortierellomycotina</taxon>
        <taxon>Mortierellomycetes</taxon>
        <taxon>Mortierellales</taxon>
        <taxon>Mortierellaceae</taxon>
        <taxon>Modicella</taxon>
    </lineage>
</organism>
<reference evidence="1" key="1">
    <citation type="journal article" date="2020" name="Fungal Divers.">
        <title>Resolving the Mortierellaceae phylogeny through synthesis of multi-gene phylogenetics and phylogenomics.</title>
        <authorList>
            <person name="Vandepol N."/>
            <person name="Liber J."/>
            <person name="Desiro A."/>
            <person name="Na H."/>
            <person name="Kennedy M."/>
            <person name="Barry K."/>
            <person name="Grigoriev I.V."/>
            <person name="Miller A.N."/>
            <person name="O'Donnell K."/>
            <person name="Stajich J.E."/>
            <person name="Bonito G."/>
        </authorList>
    </citation>
    <scope>NUCLEOTIDE SEQUENCE</scope>
    <source>
        <strain evidence="1">MES-2147</strain>
    </source>
</reference>
<gene>
    <name evidence="1" type="ORF">BGZ65_011545</name>
</gene>
<comment type="caution">
    <text evidence="1">The sequence shown here is derived from an EMBL/GenBank/DDBJ whole genome shotgun (WGS) entry which is preliminary data.</text>
</comment>
<protein>
    <submittedName>
        <fullName evidence="1">Uncharacterized protein</fullName>
    </submittedName>
</protein>
<dbReference type="EMBL" id="JAAAHW010008222">
    <property type="protein sequence ID" value="KAF9944819.1"/>
    <property type="molecule type" value="Genomic_DNA"/>
</dbReference>
<dbReference type="AlphaFoldDB" id="A0A9P6ISU6"/>
<sequence length="138" mass="16045">SAKWGPESNETIIKEFENESCPWGGMTGDMIKATPDRISRAFLEEQVFKSWYHERTIYWRCCNGGGGETEEEEYNVSTGCQRAAMVFQDAIVLANCLYFMLDDSPKSITDASQEYYRQRYDHIQKVYKDSVNMSRLTY</sequence>
<accession>A0A9P6ISU6</accession>
<dbReference type="OrthoDB" id="655030at2759"/>
<name>A0A9P6ISU6_9FUNG</name>
<feature type="non-terminal residue" evidence="1">
    <location>
        <position position="1"/>
    </location>
</feature>
<evidence type="ECO:0000313" key="1">
    <source>
        <dbReference type="EMBL" id="KAF9944819.1"/>
    </source>
</evidence>
<evidence type="ECO:0000313" key="2">
    <source>
        <dbReference type="Proteomes" id="UP000749646"/>
    </source>
</evidence>
<feature type="non-terminal residue" evidence="1">
    <location>
        <position position="138"/>
    </location>
</feature>
<proteinExistence type="predicted"/>
<dbReference type="Proteomes" id="UP000749646">
    <property type="component" value="Unassembled WGS sequence"/>
</dbReference>
<keyword evidence="2" id="KW-1185">Reference proteome</keyword>